<feature type="region of interest" description="Disordered" evidence="2">
    <location>
        <begin position="58"/>
        <end position="133"/>
    </location>
</feature>
<evidence type="ECO:0000313" key="3">
    <source>
        <dbReference type="EMBL" id="EJT52875.1"/>
    </source>
</evidence>
<dbReference type="GeneID" id="25984294"/>
<dbReference type="VEuPathDB" id="FungiDB:A1Q1_00780"/>
<evidence type="ECO:0000256" key="2">
    <source>
        <dbReference type="SAM" id="MobiDB-lite"/>
    </source>
</evidence>
<dbReference type="EMBL" id="ALBS01000013">
    <property type="protein sequence ID" value="EJT52875.1"/>
    <property type="molecule type" value="Genomic_DNA"/>
</dbReference>
<dbReference type="GO" id="GO:0005634">
    <property type="term" value="C:nucleus"/>
    <property type="evidence" value="ECO:0007669"/>
    <property type="project" value="TreeGrafter"/>
</dbReference>
<dbReference type="PANTHER" id="PTHR15885">
    <property type="entry name" value="COILED-COIL DOMAIN-CONTAINING PROTEIN 174"/>
    <property type="match status" value="1"/>
</dbReference>
<feature type="compositionally biased region" description="Basic and acidic residues" evidence="2">
    <location>
        <begin position="58"/>
        <end position="80"/>
    </location>
</feature>
<dbReference type="InterPro" id="IPR025066">
    <property type="entry name" value="CCDC174-like"/>
</dbReference>
<dbReference type="KEGG" id="tasa:A1Q1_00780"/>
<dbReference type="OrthoDB" id="333551at2759"/>
<dbReference type="Proteomes" id="UP000002748">
    <property type="component" value="Unassembled WGS sequence"/>
</dbReference>
<organism evidence="3 4">
    <name type="scientific">Trichosporon asahii var. asahii (strain ATCC 90039 / CBS 2479 / JCM 2466 / KCTC 7840 / NBRC 103889/ NCYC 2677 / UAMH 7654)</name>
    <name type="common">Yeast</name>
    <dbReference type="NCBI Taxonomy" id="1186058"/>
    <lineage>
        <taxon>Eukaryota</taxon>
        <taxon>Fungi</taxon>
        <taxon>Dikarya</taxon>
        <taxon>Basidiomycota</taxon>
        <taxon>Agaricomycotina</taxon>
        <taxon>Tremellomycetes</taxon>
        <taxon>Trichosporonales</taxon>
        <taxon>Trichosporonaceae</taxon>
        <taxon>Trichosporon</taxon>
    </lineage>
</organism>
<sequence>MWRFATYYRPSPHYLRHINNNNSLPRLNIDMSGSGVSQASLLGLKALTAEHADRFKKEGRTAVKGARKDRPEKVARDPFDRPSPGLVKRLAREARNDAKRRHFADDPDGPTRKRWRRAQRARTRRSNNRRELSLTRCLADPQFDRKRDEWSDHSSDVDESALEARAPEEFDTLDGNDQVEYVDELGRTRMGTRKEAIAAERAKGEAGPSRNDEPLVGESAYAEVISSTATSTTSPCTSQTTKRCGKSTWRQSAKRGNTTTTRQRKVSLGVREMKLTTVRTRGAGAYQFSLDEEERAKQMASLDAERRTTEQARGKTAARGMTPAQEARKRRLEERRALVEAKRAKLLGGADKVAALRAQRQAERAEEFLKDFEREL</sequence>
<dbReference type="PANTHER" id="PTHR15885:SF1">
    <property type="entry name" value="COILED-COIL DOMAIN-CONTAINING PROTEIN 174"/>
    <property type="match status" value="1"/>
</dbReference>
<name>J4ULL7_TRIAS</name>
<proteinExistence type="predicted"/>
<comment type="caution">
    <text evidence="3">The sequence shown here is derived from an EMBL/GenBank/DDBJ whole genome shotgun (WGS) entry which is preliminary data.</text>
</comment>
<dbReference type="RefSeq" id="XP_014183949.1">
    <property type="nucleotide sequence ID" value="XM_014328474.1"/>
</dbReference>
<feature type="compositionally biased region" description="Basic and acidic residues" evidence="2">
    <location>
        <begin position="90"/>
        <end position="111"/>
    </location>
</feature>
<dbReference type="AlphaFoldDB" id="J4ULL7"/>
<evidence type="ECO:0000256" key="1">
    <source>
        <dbReference type="ARBA" id="ARBA00023054"/>
    </source>
</evidence>
<gene>
    <name evidence="3" type="ORF">A1Q1_00780</name>
</gene>
<feature type="region of interest" description="Disordered" evidence="2">
    <location>
        <begin position="297"/>
        <end position="332"/>
    </location>
</feature>
<protein>
    <submittedName>
        <fullName evidence="3">Uncharacterized protein</fullName>
    </submittedName>
</protein>
<dbReference type="HOGENOM" id="CLU_736057_0_0_1"/>
<feature type="compositionally biased region" description="Basic residues" evidence="2">
    <location>
        <begin position="112"/>
        <end position="127"/>
    </location>
</feature>
<feature type="compositionally biased region" description="Polar residues" evidence="2">
    <location>
        <begin position="248"/>
        <end position="261"/>
    </location>
</feature>
<reference evidence="3 4" key="1">
    <citation type="journal article" date="2012" name="Eukaryot. Cell">
        <title>Draft genome sequence of CBS 2479, the standard type strain of Trichosporon asahii.</title>
        <authorList>
            <person name="Yang R.Y."/>
            <person name="Li H.T."/>
            <person name="Zhu H."/>
            <person name="Zhou G.P."/>
            <person name="Wang M."/>
            <person name="Wang L."/>
        </authorList>
    </citation>
    <scope>NUCLEOTIDE SEQUENCE [LARGE SCALE GENOMIC DNA]</scope>
    <source>
        <strain evidence="4">ATCC 90039 / CBS 2479 / JCM 2466 / KCTC 7840 / NCYC 2677 / UAMH 7654</strain>
    </source>
</reference>
<accession>J4ULL7</accession>
<keyword evidence="1" id="KW-0175">Coiled coil</keyword>
<feature type="compositionally biased region" description="Basic and acidic residues" evidence="2">
    <location>
        <begin position="303"/>
        <end position="313"/>
    </location>
</feature>
<feature type="compositionally biased region" description="Low complexity" evidence="2">
    <location>
        <begin position="228"/>
        <end position="241"/>
    </location>
</feature>
<feature type="region of interest" description="Disordered" evidence="2">
    <location>
        <begin position="228"/>
        <end position="263"/>
    </location>
</feature>
<evidence type="ECO:0000313" key="4">
    <source>
        <dbReference type="Proteomes" id="UP000002748"/>
    </source>
</evidence>
<dbReference type="Pfam" id="PF13300">
    <property type="entry name" value="DUF4078"/>
    <property type="match status" value="1"/>
</dbReference>